<feature type="region of interest" description="Disordered" evidence="1">
    <location>
        <begin position="613"/>
        <end position="637"/>
    </location>
</feature>
<dbReference type="PANTHER" id="PTHR30029">
    <property type="entry name" value="STAGE V SPORULATION PROTEIN R"/>
    <property type="match status" value="1"/>
</dbReference>
<keyword evidence="5" id="KW-1185">Reference proteome</keyword>
<sequence>MSNPDRIEKQRIADDLREHVAEARNLAEKFGLSPYEVNYWVVDYDEMNELIAYGGFQHRYPHWRWGMQYDRQQKQGQYSGGKAFEIVNNDDPAHAFLQESNTLADQKAVITHVEAHSDFFANNDWFQLFAEGTPNAAAMLERHARAISEYMQDPEIERAEVEKWIDNVLTLEDNIDQHRPYQAVSSVVDDPEELDPEDLADRLGDLELSEEVRREVFDDEWLDALDGDEPPATFPEEPQKDVIAFLRTHGKQYDPEAEKAADMEPWQRDVLDMMREEAYYFAPQKMTKIMNEGWASIWESRMMTDEGFAGDDEFLNYADHMSAVLGSPGLNPYSLGKELWQYVENTTNRREVLDKILRVKGITWRNLKDNVDFAQVRELLQPPAALDSIDADSLAAVAELPDEYLDREALERAIDGEVDVERYPWKVLSYEGMCRRHYSLVRRPHRGFLERVSQSDLERIGRYLFDDQVYDSVEEAIADVDYAAGWDRMREVRRSHNDVTFVDEFLSQEFIDENGYFTYEYSEATGQYRVASQDAADVKKKLLLQFTNFGKPTIAVYDGNYNNRNELLLGHEYNGVMLDVRQAKQTLERVFELWGRPVNLLTVVKEVSDHDREVARRRNREPEPKEQGRLLRYDGEGFDEQDVPWEDVEHLAADDVDYDTKPEDWLA</sequence>
<dbReference type="Proteomes" id="UP001597034">
    <property type="component" value="Unassembled WGS sequence"/>
</dbReference>
<evidence type="ECO:0000256" key="1">
    <source>
        <dbReference type="SAM" id="MobiDB-lite"/>
    </source>
</evidence>
<reference evidence="4 5" key="1">
    <citation type="journal article" date="2019" name="Int. J. Syst. Evol. Microbiol.">
        <title>The Global Catalogue of Microorganisms (GCM) 10K type strain sequencing project: providing services to taxonomists for standard genome sequencing and annotation.</title>
        <authorList>
            <consortium name="The Broad Institute Genomics Platform"/>
            <consortium name="The Broad Institute Genome Sequencing Center for Infectious Disease"/>
            <person name="Wu L."/>
            <person name="Ma J."/>
        </authorList>
    </citation>
    <scope>NUCLEOTIDE SEQUENCE [LARGE SCALE GENOMIC DNA]</scope>
    <source>
        <strain evidence="4 5">CGMCC 1.10390</strain>
    </source>
</reference>
<dbReference type="InterPro" id="IPR007390">
    <property type="entry name" value="Spore_V_R"/>
</dbReference>
<dbReference type="InterPro" id="IPR057008">
    <property type="entry name" value="SpoVR-like_C"/>
</dbReference>
<feature type="domain" description="SpoVR-like C-terminal" evidence="3">
    <location>
        <begin position="552"/>
        <end position="603"/>
    </location>
</feature>
<evidence type="ECO:0000313" key="4">
    <source>
        <dbReference type="EMBL" id="MFD1646239.1"/>
    </source>
</evidence>
<evidence type="ECO:0000313" key="5">
    <source>
        <dbReference type="Proteomes" id="UP001597034"/>
    </source>
</evidence>
<proteinExistence type="predicted"/>
<dbReference type="InterPro" id="IPR056174">
    <property type="entry name" value="SpoVR_N"/>
</dbReference>
<dbReference type="Pfam" id="PF04293">
    <property type="entry name" value="SpoVR"/>
    <property type="match status" value="2"/>
</dbReference>
<dbReference type="RefSeq" id="WP_256398237.1">
    <property type="nucleotide sequence ID" value="NZ_JANHJR010000001.1"/>
</dbReference>
<evidence type="ECO:0000259" key="3">
    <source>
        <dbReference type="Pfam" id="PF24755"/>
    </source>
</evidence>
<dbReference type="AlphaFoldDB" id="A0ABD6DIT7"/>
<organism evidence="4 5">
    <name type="scientific">Haloarchaeobius litoreus</name>
    <dbReference type="NCBI Taxonomy" id="755306"/>
    <lineage>
        <taxon>Archaea</taxon>
        <taxon>Methanobacteriati</taxon>
        <taxon>Methanobacteriota</taxon>
        <taxon>Stenosarchaea group</taxon>
        <taxon>Halobacteria</taxon>
        <taxon>Halobacteriales</taxon>
        <taxon>Halorubellaceae</taxon>
        <taxon>Haloarchaeobius</taxon>
    </lineage>
</organism>
<dbReference type="PANTHER" id="PTHR30029:SF2">
    <property type="entry name" value="STAGE V SPORULATION PROTEIN R"/>
    <property type="match status" value="1"/>
</dbReference>
<gene>
    <name evidence="4" type="ORF">ACFSBL_11145</name>
</gene>
<comment type="caution">
    <text evidence="4">The sequence shown here is derived from an EMBL/GenBank/DDBJ whole genome shotgun (WGS) entry which is preliminary data.</text>
</comment>
<feature type="domain" description="SpoVR protein-like N-terminal" evidence="2">
    <location>
        <begin position="14"/>
        <end position="351"/>
    </location>
</feature>
<accession>A0ABD6DIT7</accession>
<protein>
    <submittedName>
        <fullName evidence="4">SpoVR family protein</fullName>
    </submittedName>
</protein>
<dbReference type="Pfam" id="PF24755">
    <property type="entry name" value="SpoVR_C"/>
    <property type="match status" value="1"/>
</dbReference>
<name>A0ABD6DIT7_9EURY</name>
<feature type="compositionally biased region" description="Basic and acidic residues" evidence="1">
    <location>
        <begin position="613"/>
        <end position="635"/>
    </location>
</feature>
<dbReference type="EMBL" id="JBHUDO010000002">
    <property type="protein sequence ID" value="MFD1646239.1"/>
    <property type="molecule type" value="Genomic_DNA"/>
</dbReference>
<evidence type="ECO:0000259" key="2">
    <source>
        <dbReference type="Pfam" id="PF04293"/>
    </source>
</evidence>
<feature type="domain" description="SpoVR protein-like N-terminal" evidence="2">
    <location>
        <begin position="484"/>
        <end position="549"/>
    </location>
</feature>